<accession>A0A914XCH9</accession>
<dbReference type="AlphaFoldDB" id="A0A914XCH9"/>
<dbReference type="PROSITE" id="PS00678">
    <property type="entry name" value="WD_REPEATS_1"/>
    <property type="match status" value="1"/>
</dbReference>
<dbReference type="GO" id="GO:0045504">
    <property type="term" value="F:dynein heavy chain binding"/>
    <property type="evidence" value="ECO:0007669"/>
    <property type="project" value="TreeGrafter"/>
</dbReference>
<evidence type="ECO:0000313" key="6">
    <source>
        <dbReference type="Proteomes" id="UP000887566"/>
    </source>
</evidence>
<organism evidence="6 7">
    <name type="scientific">Plectus sambesii</name>
    <dbReference type="NCBI Taxonomy" id="2011161"/>
    <lineage>
        <taxon>Eukaryota</taxon>
        <taxon>Metazoa</taxon>
        <taxon>Ecdysozoa</taxon>
        <taxon>Nematoda</taxon>
        <taxon>Chromadorea</taxon>
        <taxon>Plectida</taxon>
        <taxon>Plectina</taxon>
        <taxon>Plectoidea</taxon>
        <taxon>Plectidae</taxon>
        <taxon>Plectus</taxon>
    </lineage>
</organism>
<dbReference type="InterPro" id="IPR001680">
    <property type="entry name" value="WD40_rpt"/>
</dbReference>
<dbReference type="InterPro" id="IPR036322">
    <property type="entry name" value="WD40_repeat_dom_sf"/>
</dbReference>
<dbReference type="PROSITE" id="PS50082">
    <property type="entry name" value="WD_REPEATS_2"/>
    <property type="match status" value="1"/>
</dbReference>
<comment type="subcellular location">
    <subcellularLocation>
        <location evidence="1">Cytoplasm</location>
    </subcellularLocation>
</comment>
<evidence type="ECO:0000313" key="7">
    <source>
        <dbReference type="WBParaSite" id="PSAMB.scaffold73size86561.g1519.t1"/>
    </source>
</evidence>
<dbReference type="PANTHER" id="PTHR12442">
    <property type="entry name" value="DYNEIN INTERMEDIATE CHAIN"/>
    <property type="match status" value="1"/>
</dbReference>
<dbReference type="Gene3D" id="2.130.10.10">
    <property type="entry name" value="YVTN repeat-like/Quinoprotein amine dehydrogenase"/>
    <property type="match status" value="2"/>
</dbReference>
<dbReference type="WBParaSite" id="PSAMB.scaffold73size86561.g1519.t1">
    <property type="protein sequence ID" value="PSAMB.scaffold73size86561.g1519.t1"/>
    <property type="gene ID" value="PSAMB.scaffold73size86561.g1519"/>
</dbReference>
<dbReference type="Pfam" id="PF00400">
    <property type="entry name" value="WD40"/>
    <property type="match status" value="2"/>
</dbReference>
<dbReference type="GO" id="GO:0097014">
    <property type="term" value="C:ciliary plasm"/>
    <property type="evidence" value="ECO:0007669"/>
    <property type="project" value="TreeGrafter"/>
</dbReference>
<keyword evidence="3 5" id="KW-0853">WD repeat</keyword>
<dbReference type="GO" id="GO:0045503">
    <property type="term" value="F:dynein light chain binding"/>
    <property type="evidence" value="ECO:0007669"/>
    <property type="project" value="TreeGrafter"/>
</dbReference>
<evidence type="ECO:0000256" key="1">
    <source>
        <dbReference type="ARBA" id="ARBA00004496"/>
    </source>
</evidence>
<sequence length="500" mass="54234">MKAFDDYTSDCVTFPSNWLKERKTKTNESQTGATDSKEAECQSFERISVEMQADLTDSMTFVENPDWVRVSAFLKRTEPLVMKALEQNLRSVAAFDRYIRIMAADHDATLRKTHSLKHKAVSDEMAVLSVDWNSSGTTVLAGYGVPHHDDWCAHKGCICTWNMERRKLDPAKADVCVDMDACVTVVRFHPRTPGLLAAATFSGQLVVCNLANPGDSVVIFEGKPSDNSHKQPVTCLEWLPKSDGNREFSLVSAAQDGRILVWNLPSRGAELQLAAAFAINVGSLPRLLRGKVTNLDKEAGLTGLALSSKESDLFLAAGETGALLHCNMNAKDPVGQLGDCTLHNPVVLGLRPHNGTVYCVRASPSHRNLFLTVSGDGCVRICNILKMDALINVDLGSGYLYSASWSPVRPTVFAVATGDGHVALFDLMVSQAAPIANISCDTDKKPVHSVAFNARRPDTLVCGDGKGVLTVWQLGSRFVTAPGDEMAKLDSLAVLAQDND</sequence>
<dbReference type="SUPFAM" id="SSF50978">
    <property type="entry name" value="WD40 repeat-like"/>
    <property type="match status" value="1"/>
</dbReference>
<dbReference type="PANTHER" id="PTHR12442:SF26">
    <property type="entry name" value="CYTOPLASMIC DYNEIN 2 INTERMEDIATE CHAIN 2"/>
    <property type="match status" value="1"/>
</dbReference>
<dbReference type="InterPro" id="IPR050687">
    <property type="entry name" value="Dynein_IC"/>
</dbReference>
<name>A0A914XCH9_9BILA</name>
<keyword evidence="2" id="KW-0963">Cytoplasm</keyword>
<dbReference type="SMART" id="SM00320">
    <property type="entry name" value="WD40"/>
    <property type="match status" value="5"/>
</dbReference>
<dbReference type="GO" id="GO:0042073">
    <property type="term" value="P:intraciliary transport"/>
    <property type="evidence" value="ECO:0007669"/>
    <property type="project" value="TreeGrafter"/>
</dbReference>
<proteinExistence type="predicted"/>
<evidence type="ECO:0000256" key="2">
    <source>
        <dbReference type="ARBA" id="ARBA00022490"/>
    </source>
</evidence>
<feature type="repeat" description="WD" evidence="5">
    <location>
        <begin position="226"/>
        <end position="264"/>
    </location>
</feature>
<dbReference type="Proteomes" id="UP000887566">
    <property type="component" value="Unplaced"/>
</dbReference>
<evidence type="ECO:0000256" key="3">
    <source>
        <dbReference type="ARBA" id="ARBA00022574"/>
    </source>
</evidence>
<dbReference type="InterPro" id="IPR015943">
    <property type="entry name" value="WD40/YVTN_repeat-like_dom_sf"/>
</dbReference>
<evidence type="ECO:0000256" key="4">
    <source>
        <dbReference type="ARBA" id="ARBA00022737"/>
    </source>
</evidence>
<evidence type="ECO:0000256" key="5">
    <source>
        <dbReference type="PROSITE-ProRule" id="PRU00221"/>
    </source>
</evidence>
<keyword evidence="4" id="KW-0677">Repeat</keyword>
<protein>
    <submittedName>
        <fullName evidence="7">Uncharacterized protein</fullName>
    </submittedName>
</protein>
<keyword evidence="6" id="KW-1185">Reference proteome</keyword>
<reference evidence="7" key="1">
    <citation type="submission" date="2022-11" db="UniProtKB">
        <authorList>
            <consortium name="WormBaseParasite"/>
        </authorList>
    </citation>
    <scope>IDENTIFICATION</scope>
</reference>
<dbReference type="GO" id="GO:0005868">
    <property type="term" value="C:cytoplasmic dynein complex"/>
    <property type="evidence" value="ECO:0007669"/>
    <property type="project" value="TreeGrafter"/>
</dbReference>
<dbReference type="InterPro" id="IPR019775">
    <property type="entry name" value="WD40_repeat_CS"/>
</dbReference>